<dbReference type="PANTHER" id="PTHR48083:SF13">
    <property type="entry name" value="ACYL-COA DEHYDROGENASE FAMILY MEMBER 11"/>
    <property type="match status" value="1"/>
</dbReference>
<gene>
    <name evidence="11" type="ORF">PG2T_03710</name>
</gene>
<reference evidence="12" key="1">
    <citation type="submission" date="2016-03" db="EMBL/GenBank/DDBJ databases">
        <title>Complete genome sequence of Solimmundus cernigliae, representing a novel lineage of polycyclic aromatic hydrocarbon degraders within the Gammaproteobacteria.</title>
        <authorList>
            <person name="Singleton D.R."/>
            <person name="Dickey A.N."/>
            <person name="Scholl E.H."/>
            <person name="Wright F.A."/>
            <person name="Aitken M.D."/>
        </authorList>
    </citation>
    <scope>NUCLEOTIDE SEQUENCE [LARGE SCALE GENOMIC DNA]</scope>
    <source>
        <strain evidence="12">TR3.2</strain>
    </source>
</reference>
<dbReference type="Pfam" id="PF02770">
    <property type="entry name" value="Acyl-CoA_dh_M"/>
    <property type="match status" value="1"/>
</dbReference>
<dbReference type="Pfam" id="PF00441">
    <property type="entry name" value="Acyl-CoA_dh_1"/>
    <property type="match status" value="1"/>
</dbReference>
<keyword evidence="5 7" id="KW-0274">FAD</keyword>
<comment type="similarity">
    <text evidence="2 7">Belongs to the acyl-CoA dehydrogenase family.</text>
</comment>
<dbReference type="SUPFAM" id="SSF56645">
    <property type="entry name" value="Acyl-CoA dehydrogenase NM domain-like"/>
    <property type="match status" value="1"/>
</dbReference>
<dbReference type="InParanoid" id="A0A1B1YRI7"/>
<dbReference type="InterPro" id="IPR013786">
    <property type="entry name" value="AcylCoA_DH/ox_N"/>
</dbReference>
<dbReference type="InterPro" id="IPR009100">
    <property type="entry name" value="AcylCoA_DH/oxidase_NM_dom_sf"/>
</dbReference>
<evidence type="ECO:0000256" key="4">
    <source>
        <dbReference type="ARBA" id="ARBA00022630"/>
    </source>
</evidence>
<evidence type="ECO:0000313" key="11">
    <source>
        <dbReference type="EMBL" id="ANX03385.1"/>
    </source>
</evidence>
<keyword evidence="12" id="KW-1185">Reference proteome</keyword>
<dbReference type="Gene3D" id="2.40.110.10">
    <property type="entry name" value="Butyryl-CoA Dehydrogenase, subunit A, domain 2"/>
    <property type="match status" value="1"/>
</dbReference>
<dbReference type="GO" id="GO:0033539">
    <property type="term" value="P:fatty acid beta-oxidation using acyl-CoA dehydrogenase"/>
    <property type="evidence" value="ECO:0007669"/>
    <property type="project" value="TreeGrafter"/>
</dbReference>
<sequence>MFDFSPRPGIEALVTQVRGFVDAVVIPREAEVAAEPGRLETIRAELQQAARAAGVFAPRVPVEYGGLGLDWRDSALVFEAAGRSLLGPQALNCAAPDEGNMHLLHAVGSAEQRARHYAPLARGQVRSCFAMTEPAPGAGSDPAMLSTRAVRDGNEWVIDGDKWFISGAHGAAFAICMARTEAGPTLFLVDADNPGFEILALTPTLDHAFPGGHCEVRFAGCRVGDDAVLGEVGKGYDYAQLRLGPGRLTHCMRWLGIAGRALDIAMEYVNRRDSFGKRLAQHQEMQRLVAESAIEMHASRLMIWQAAWCLDRGQQALHETSMAKVFVAEAVNRIVDRAVQMCGARGISEYLPLANFYREIRGFRIYDGATEVHRASIGIRLLRQARNGA</sequence>
<dbReference type="GO" id="GO:0005737">
    <property type="term" value="C:cytoplasm"/>
    <property type="evidence" value="ECO:0007669"/>
    <property type="project" value="TreeGrafter"/>
</dbReference>
<dbReference type="InterPro" id="IPR050741">
    <property type="entry name" value="Acyl-CoA_dehydrogenase"/>
</dbReference>
<feature type="domain" description="Acyl-CoA dehydrogenase/oxidase N-terminal" evidence="10">
    <location>
        <begin position="11"/>
        <end position="124"/>
    </location>
</feature>
<dbReference type="KEGG" id="gbi:PG2T_03710"/>
<dbReference type="STRING" id="1810504.PG2T_03710"/>
<dbReference type="PIRSF" id="PIRSF016578">
    <property type="entry name" value="HsaA"/>
    <property type="match status" value="1"/>
</dbReference>
<comment type="subunit">
    <text evidence="3">Homodimer.</text>
</comment>
<dbReference type="InterPro" id="IPR037069">
    <property type="entry name" value="AcylCoA_DH/ox_N_sf"/>
</dbReference>
<evidence type="ECO:0000256" key="7">
    <source>
        <dbReference type="RuleBase" id="RU362125"/>
    </source>
</evidence>
<name>A0A1B1YRI7_9GAMM</name>
<evidence type="ECO:0000256" key="1">
    <source>
        <dbReference type="ARBA" id="ARBA00001974"/>
    </source>
</evidence>
<feature type="domain" description="Acyl-CoA dehydrogenase/oxidase C-terminal" evidence="8">
    <location>
        <begin position="233"/>
        <end position="381"/>
    </location>
</feature>
<dbReference type="Gene3D" id="1.10.540.10">
    <property type="entry name" value="Acyl-CoA dehydrogenase/oxidase, N-terminal domain"/>
    <property type="match status" value="1"/>
</dbReference>
<proteinExistence type="inferred from homology"/>
<evidence type="ECO:0000256" key="3">
    <source>
        <dbReference type="ARBA" id="ARBA00011738"/>
    </source>
</evidence>
<dbReference type="InterPro" id="IPR006091">
    <property type="entry name" value="Acyl-CoA_Oxase/DH_mid-dom"/>
</dbReference>
<dbReference type="EMBL" id="CP014671">
    <property type="protein sequence ID" value="ANX03385.1"/>
    <property type="molecule type" value="Genomic_DNA"/>
</dbReference>
<evidence type="ECO:0000259" key="8">
    <source>
        <dbReference type="Pfam" id="PF00441"/>
    </source>
</evidence>
<organism evidence="11 12">
    <name type="scientific">Immundisolibacter cernigliae</name>
    <dbReference type="NCBI Taxonomy" id="1810504"/>
    <lineage>
        <taxon>Bacteria</taxon>
        <taxon>Pseudomonadati</taxon>
        <taxon>Pseudomonadota</taxon>
        <taxon>Gammaproteobacteria</taxon>
        <taxon>Immundisolibacterales</taxon>
        <taxon>Immundisolibacteraceae</taxon>
        <taxon>Immundisolibacter</taxon>
    </lineage>
</organism>
<dbReference type="InterPro" id="IPR036250">
    <property type="entry name" value="AcylCo_DH-like_C"/>
</dbReference>
<dbReference type="OrthoDB" id="9769473at2"/>
<dbReference type="PANTHER" id="PTHR48083">
    <property type="entry name" value="MEDIUM-CHAIN SPECIFIC ACYL-COA DEHYDROGENASE, MITOCHONDRIAL-RELATED"/>
    <property type="match status" value="1"/>
</dbReference>
<evidence type="ECO:0000256" key="5">
    <source>
        <dbReference type="ARBA" id="ARBA00022827"/>
    </source>
</evidence>
<keyword evidence="6 7" id="KW-0560">Oxidoreductase</keyword>
<evidence type="ECO:0000256" key="6">
    <source>
        <dbReference type="ARBA" id="ARBA00023002"/>
    </source>
</evidence>
<comment type="cofactor">
    <cofactor evidence="1 7">
        <name>FAD</name>
        <dbReference type="ChEBI" id="CHEBI:57692"/>
    </cofactor>
</comment>
<evidence type="ECO:0000259" key="9">
    <source>
        <dbReference type="Pfam" id="PF02770"/>
    </source>
</evidence>
<evidence type="ECO:0000259" key="10">
    <source>
        <dbReference type="Pfam" id="PF02771"/>
    </source>
</evidence>
<dbReference type="AlphaFoldDB" id="A0A1B1YRI7"/>
<dbReference type="RefSeq" id="WP_068802884.1">
    <property type="nucleotide sequence ID" value="NZ_CP014671.1"/>
</dbReference>
<feature type="domain" description="Acyl-CoA oxidase/dehydrogenase middle" evidence="9">
    <location>
        <begin position="128"/>
        <end position="218"/>
    </location>
</feature>
<evidence type="ECO:0000256" key="2">
    <source>
        <dbReference type="ARBA" id="ARBA00009347"/>
    </source>
</evidence>
<dbReference type="Pfam" id="PF02771">
    <property type="entry name" value="Acyl-CoA_dh_N"/>
    <property type="match status" value="1"/>
</dbReference>
<dbReference type="GO" id="GO:0050660">
    <property type="term" value="F:flavin adenine dinucleotide binding"/>
    <property type="evidence" value="ECO:0007669"/>
    <property type="project" value="InterPro"/>
</dbReference>
<protein>
    <submittedName>
        <fullName evidence="11">Acyl-CoA dehydrogenase</fullName>
    </submittedName>
</protein>
<accession>A0A1B1YRI7</accession>
<dbReference type="GO" id="GO:0003995">
    <property type="term" value="F:acyl-CoA dehydrogenase activity"/>
    <property type="evidence" value="ECO:0007669"/>
    <property type="project" value="TreeGrafter"/>
</dbReference>
<keyword evidence="4 7" id="KW-0285">Flavoprotein</keyword>
<dbReference type="SUPFAM" id="SSF47203">
    <property type="entry name" value="Acyl-CoA dehydrogenase C-terminal domain-like"/>
    <property type="match status" value="1"/>
</dbReference>
<evidence type="ECO:0000313" key="12">
    <source>
        <dbReference type="Proteomes" id="UP000092952"/>
    </source>
</evidence>
<dbReference type="InterPro" id="IPR046373">
    <property type="entry name" value="Acyl-CoA_Oxase/DH_mid-dom_sf"/>
</dbReference>
<dbReference type="InterPro" id="IPR009075">
    <property type="entry name" value="AcylCo_DH/oxidase_C"/>
</dbReference>
<dbReference type="Proteomes" id="UP000092952">
    <property type="component" value="Chromosome"/>
</dbReference>
<dbReference type="Gene3D" id="1.20.140.10">
    <property type="entry name" value="Butyryl-CoA Dehydrogenase, subunit A, domain 3"/>
    <property type="match status" value="1"/>
</dbReference>